<evidence type="ECO:0000259" key="4">
    <source>
        <dbReference type="Pfam" id="PF24894"/>
    </source>
</evidence>
<feature type="domain" description="Nucleotidyl transferase" evidence="3">
    <location>
        <begin position="16"/>
        <end position="148"/>
    </location>
</feature>
<gene>
    <name evidence="5" type="primary">glgD</name>
    <name evidence="5" type="ORF">H9811_10450</name>
</gene>
<dbReference type="GO" id="GO:0008878">
    <property type="term" value="F:glucose-1-phosphate adenylyltransferase activity"/>
    <property type="evidence" value="ECO:0007669"/>
    <property type="project" value="UniProtKB-EC"/>
</dbReference>
<dbReference type="Pfam" id="PF00483">
    <property type="entry name" value="NTP_transferase"/>
    <property type="match status" value="1"/>
</dbReference>
<keyword evidence="2" id="KW-0320">Glycogen biosynthesis</keyword>
<dbReference type="GO" id="GO:0005978">
    <property type="term" value="P:glycogen biosynthetic process"/>
    <property type="evidence" value="ECO:0007669"/>
    <property type="project" value="UniProtKB-KW"/>
</dbReference>
<dbReference type="InterPro" id="IPR011832">
    <property type="entry name" value="GlgDAde_trans"/>
</dbReference>
<dbReference type="PANTHER" id="PTHR43523:SF6">
    <property type="entry name" value="GLYCOGEN BIOSYNTHESIS PROTEIN GLGD"/>
    <property type="match status" value="1"/>
</dbReference>
<dbReference type="CDD" id="cd04651">
    <property type="entry name" value="LbH_G1P_AT_C"/>
    <property type="match status" value="1"/>
</dbReference>
<dbReference type="NCBIfam" id="TIGR02092">
    <property type="entry name" value="glgD"/>
    <property type="match status" value="1"/>
</dbReference>
<protein>
    <submittedName>
        <fullName evidence="5">Glucose-1-phosphate adenylyltransferase subunit GlgD</fullName>
        <ecNumber evidence="5">2.7.7.27</ecNumber>
    </submittedName>
</protein>
<evidence type="ECO:0000256" key="2">
    <source>
        <dbReference type="ARBA" id="ARBA00023056"/>
    </source>
</evidence>
<dbReference type="InterPro" id="IPR011831">
    <property type="entry name" value="ADP-Glc_PPase"/>
</dbReference>
<dbReference type="Gene3D" id="2.160.10.10">
    <property type="entry name" value="Hexapeptide repeat proteins"/>
    <property type="match status" value="1"/>
</dbReference>
<dbReference type="EMBL" id="DXBP01000064">
    <property type="protein sequence ID" value="HIZ42963.1"/>
    <property type="molecule type" value="Genomic_DNA"/>
</dbReference>
<evidence type="ECO:0000256" key="1">
    <source>
        <dbReference type="ARBA" id="ARBA00010443"/>
    </source>
</evidence>
<dbReference type="InterPro" id="IPR011004">
    <property type="entry name" value="Trimer_LpxA-like_sf"/>
</dbReference>
<evidence type="ECO:0000313" key="6">
    <source>
        <dbReference type="Proteomes" id="UP000824048"/>
    </source>
</evidence>
<evidence type="ECO:0000313" key="5">
    <source>
        <dbReference type="EMBL" id="HIZ42963.1"/>
    </source>
</evidence>
<keyword evidence="5" id="KW-0808">Transferase</keyword>
<comment type="caution">
    <text evidence="5">The sequence shown here is derived from an EMBL/GenBank/DDBJ whole genome shotgun (WGS) entry which is preliminary data.</text>
</comment>
<sequence>MNVMGIIFTNDASLGELTNKRTMASLPFGGRYRQVDFALSNLSCAGVRHVGIISRHNYQSLMNHIGDGEEWGLELEEGGLEFLTPYAMSSTHTYRGKLESLAHAMDFLEYGADDELVVMIDSAILSNIDLNKVLSAHVASGKDITVVTKAGICNGQKIIDLALKMENGEVSDMVVDYAADSDYLASMDMFVLNKKWLMQQVKEMIARDKFHMDRDLVLGGWQRGKVSVNVYQHEGVAMFNESVEEYYYNSLSLIDKDIRHDMFHGYHPVYTKVRDRVPTYYGDECDINDCLVADGCMLEGAVDKSILFRQVTVSKGADVEMCVIMNDSVIGEGCELKYVILDKNVTVTPGAKLIGTKENPIIVKRGETV</sequence>
<dbReference type="InterPro" id="IPR056818">
    <property type="entry name" value="GlmU/GlgC-like_hexapep"/>
</dbReference>
<dbReference type="AlphaFoldDB" id="A0A9D2ESP7"/>
<evidence type="ECO:0000259" key="3">
    <source>
        <dbReference type="Pfam" id="PF00483"/>
    </source>
</evidence>
<proteinExistence type="inferred from homology"/>
<dbReference type="Proteomes" id="UP000824048">
    <property type="component" value="Unassembled WGS sequence"/>
</dbReference>
<name>A0A9D2ESP7_9FIRM</name>
<reference evidence="5" key="2">
    <citation type="submission" date="2021-04" db="EMBL/GenBank/DDBJ databases">
        <authorList>
            <person name="Gilroy R."/>
        </authorList>
    </citation>
    <scope>NUCLEOTIDE SEQUENCE</scope>
    <source>
        <strain evidence="5">ChiSxjej1B13-11774</strain>
    </source>
</reference>
<reference evidence="5" key="1">
    <citation type="journal article" date="2021" name="PeerJ">
        <title>Extensive microbial diversity within the chicken gut microbiome revealed by metagenomics and culture.</title>
        <authorList>
            <person name="Gilroy R."/>
            <person name="Ravi A."/>
            <person name="Getino M."/>
            <person name="Pursley I."/>
            <person name="Horton D.L."/>
            <person name="Alikhan N.F."/>
            <person name="Baker D."/>
            <person name="Gharbi K."/>
            <person name="Hall N."/>
            <person name="Watson M."/>
            <person name="Adriaenssens E.M."/>
            <person name="Foster-Nyarko E."/>
            <person name="Jarju S."/>
            <person name="Secka A."/>
            <person name="Antonio M."/>
            <person name="Oren A."/>
            <person name="Chaudhuri R.R."/>
            <person name="La Ragione R."/>
            <person name="Hildebrand F."/>
            <person name="Pallen M.J."/>
        </authorList>
    </citation>
    <scope>NUCLEOTIDE SEQUENCE</scope>
    <source>
        <strain evidence="5">ChiSxjej1B13-11774</strain>
    </source>
</reference>
<comment type="similarity">
    <text evidence="1">Belongs to the bacterial/plant glucose-1-phosphate adenylyltransferase family.</text>
</comment>
<dbReference type="Gene3D" id="3.90.550.10">
    <property type="entry name" value="Spore Coat Polysaccharide Biosynthesis Protein SpsA, Chain A"/>
    <property type="match status" value="1"/>
</dbReference>
<feature type="domain" description="Glucose-1-phosphate adenylyltransferase/Bifunctional protein GlmU-like C-terminal hexapeptide" evidence="4">
    <location>
        <begin position="283"/>
        <end position="355"/>
    </location>
</feature>
<dbReference type="PANTHER" id="PTHR43523">
    <property type="entry name" value="GLUCOSE-1-PHOSPHATE ADENYLYLTRANSFERASE-RELATED"/>
    <property type="match status" value="1"/>
</dbReference>
<dbReference type="Pfam" id="PF24894">
    <property type="entry name" value="Hexapep_GlmU"/>
    <property type="match status" value="1"/>
</dbReference>
<dbReference type="SUPFAM" id="SSF53448">
    <property type="entry name" value="Nucleotide-diphospho-sugar transferases"/>
    <property type="match status" value="1"/>
</dbReference>
<dbReference type="SUPFAM" id="SSF51161">
    <property type="entry name" value="Trimeric LpxA-like enzymes"/>
    <property type="match status" value="1"/>
</dbReference>
<keyword evidence="5" id="KW-0548">Nucleotidyltransferase</keyword>
<dbReference type="InterPro" id="IPR029044">
    <property type="entry name" value="Nucleotide-diphossugar_trans"/>
</dbReference>
<accession>A0A9D2ESP7</accession>
<dbReference type="InterPro" id="IPR005835">
    <property type="entry name" value="NTP_transferase_dom"/>
</dbReference>
<organism evidence="5 6">
    <name type="scientific">Candidatus Gemmiger excrementigallinarum</name>
    <dbReference type="NCBI Taxonomy" id="2838609"/>
    <lineage>
        <taxon>Bacteria</taxon>
        <taxon>Bacillati</taxon>
        <taxon>Bacillota</taxon>
        <taxon>Clostridia</taxon>
        <taxon>Eubacteriales</taxon>
        <taxon>Gemmiger</taxon>
    </lineage>
</organism>
<dbReference type="EC" id="2.7.7.27" evidence="5"/>